<keyword evidence="1" id="KW-0812">Transmembrane</keyword>
<evidence type="ECO:0000259" key="2">
    <source>
        <dbReference type="Pfam" id="PF07331"/>
    </source>
</evidence>
<keyword evidence="4" id="KW-1185">Reference proteome</keyword>
<keyword evidence="1" id="KW-1133">Transmembrane helix</keyword>
<feature type="domain" description="DUF1468" evidence="2">
    <location>
        <begin position="12"/>
        <end position="145"/>
    </location>
</feature>
<name>A0A0F5FGU4_9HYPH</name>
<gene>
    <name evidence="3" type="ORF">VE26_11720</name>
</gene>
<dbReference type="InterPro" id="IPR009936">
    <property type="entry name" value="DUF1468"/>
</dbReference>
<evidence type="ECO:0000313" key="3">
    <source>
        <dbReference type="EMBL" id="KKB07432.1"/>
    </source>
</evidence>
<reference evidence="3 4" key="1">
    <citation type="submission" date="2015-03" db="EMBL/GenBank/DDBJ databases">
        <authorList>
            <person name="Hassan Y."/>
            <person name="Lepp D."/>
            <person name="Li X.-Z."/>
            <person name="Zhou T."/>
        </authorList>
    </citation>
    <scope>NUCLEOTIDE SEQUENCE [LARGE SCALE GENOMIC DNA]</scope>
    <source>
        <strain evidence="3 4">IPL18</strain>
    </source>
</reference>
<protein>
    <recommendedName>
        <fullName evidence="2">DUF1468 domain-containing protein</fullName>
    </recommendedName>
</protein>
<organism evidence="3 4">
    <name type="scientific">Devosia chinhatensis</name>
    <dbReference type="NCBI Taxonomy" id="429727"/>
    <lineage>
        <taxon>Bacteria</taxon>
        <taxon>Pseudomonadati</taxon>
        <taxon>Pseudomonadota</taxon>
        <taxon>Alphaproteobacteria</taxon>
        <taxon>Hyphomicrobiales</taxon>
        <taxon>Devosiaceae</taxon>
        <taxon>Devosia</taxon>
    </lineage>
</organism>
<dbReference type="PATRIC" id="fig|429727.3.peg.2413"/>
<dbReference type="OrthoDB" id="5186924at2"/>
<feature type="transmembrane region" description="Helical" evidence="1">
    <location>
        <begin position="120"/>
        <end position="138"/>
    </location>
</feature>
<keyword evidence="1" id="KW-0472">Membrane</keyword>
<evidence type="ECO:0000313" key="4">
    <source>
        <dbReference type="Proteomes" id="UP000033649"/>
    </source>
</evidence>
<feature type="transmembrane region" description="Helical" evidence="1">
    <location>
        <begin position="85"/>
        <end position="114"/>
    </location>
</feature>
<feature type="transmembrane region" description="Helical" evidence="1">
    <location>
        <begin position="42"/>
        <end position="64"/>
    </location>
</feature>
<feature type="transmembrane region" description="Helical" evidence="1">
    <location>
        <begin position="12"/>
        <end position="30"/>
    </location>
</feature>
<dbReference type="EMBL" id="JZEY01000061">
    <property type="protein sequence ID" value="KKB07432.1"/>
    <property type="molecule type" value="Genomic_DNA"/>
</dbReference>
<dbReference type="Proteomes" id="UP000033649">
    <property type="component" value="Unassembled WGS sequence"/>
</dbReference>
<dbReference type="RefSeq" id="WP_046105461.1">
    <property type="nucleotide sequence ID" value="NZ_JZEY01000061.1"/>
</dbReference>
<dbReference type="STRING" id="429727.VE26_11720"/>
<proteinExistence type="predicted"/>
<evidence type="ECO:0000256" key="1">
    <source>
        <dbReference type="SAM" id="Phobius"/>
    </source>
</evidence>
<accession>A0A0F5FGU4</accession>
<comment type="caution">
    <text evidence="3">The sequence shown here is derived from an EMBL/GenBank/DDBJ whole genome shotgun (WGS) entry which is preliminary data.</text>
</comment>
<sequence>MVDRNYSEIVPGLLIAIFGAIVAFYASQNYTIGTLQRMGPGMFPMALGILIVGLGFAQALTGWFKSDLPRIDLSQIQWRAALFSLLAVIVFSLLIRTAGFIPAVIGVVGISAFADKGARPLTAVILSIVLCAIAFLIFRVGLGMHFKIIDWPF</sequence>
<dbReference type="AlphaFoldDB" id="A0A0F5FGU4"/>
<dbReference type="Pfam" id="PF07331">
    <property type="entry name" value="TctB"/>
    <property type="match status" value="1"/>
</dbReference>